<keyword evidence="9 10" id="KW-0472">Membrane</keyword>
<dbReference type="SUPFAM" id="SSF52540">
    <property type="entry name" value="P-loop containing nucleoside triphosphate hydrolases"/>
    <property type="match status" value="2"/>
</dbReference>
<dbReference type="GO" id="GO:0005886">
    <property type="term" value="C:plasma membrane"/>
    <property type="evidence" value="ECO:0007669"/>
    <property type="project" value="UniProtKB-ARBA"/>
</dbReference>
<evidence type="ECO:0000256" key="6">
    <source>
        <dbReference type="ARBA" id="ARBA00022741"/>
    </source>
</evidence>
<keyword evidence="13" id="KW-1185">Reference proteome</keyword>
<dbReference type="FunFam" id="3.40.50.300:FF:000436">
    <property type="entry name" value="ATP binding cassette subfamily A member 9"/>
    <property type="match status" value="1"/>
</dbReference>
<feature type="domain" description="ABC transporter" evidence="11">
    <location>
        <begin position="1277"/>
        <end position="1515"/>
    </location>
</feature>
<dbReference type="SMART" id="SM00382">
    <property type="entry name" value="AAA"/>
    <property type="match status" value="2"/>
</dbReference>
<evidence type="ECO:0000259" key="11">
    <source>
        <dbReference type="PROSITE" id="PS50893"/>
    </source>
</evidence>
<evidence type="ECO:0000256" key="2">
    <source>
        <dbReference type="ARBA" id="ARBA00008869"/>
    </source>
</evidence>
<dbReference type="InterPro" id="IPR026082">
    <property type="entry name" value="ABCA"/>
</dbReference>
<evidence type="ECO:0000313" key="13">
    <source>
        <dbReference type="Proteomes" id="UP000193719"/>
    </source>
</evidence>
<dbReference type="InterPro" id="IPR017871">
    <property type="entry name" value="ABC_transporter-like_CS"/>
</dbReference>
<evidence type="ECO:0000256" key="7">
    <source>
        <dbReference type="ARBA" id="ARBA00022840"/>
    </source>
</evidence>
<proteinExistence type="inferred from homology"/>
<dbReference type="Pfam" id="PF12698">
    <property type="entry name" value="ABC2_membrane_3"/>
    <property type="match status" value="2"/>
</dbReference>
<keyword evidence="7" id="KW-0067">ATP-binding</keyword>
<dbReference type="GO" id="GO:0005524">
    <property type="term" value="F:ATP binding"/>
    <property type="evidence" value="ECO:0007669"/>
    <property type="project" value="UniProtKB-KW"/>
</dbReference>
<sequence>MGLYYKQLKTLINKNFLYKKKDKKNFFLEFINFIIVSFYTVFVFKILGKTNFTSDTNKNDSQKFLTEAQDISSNFITNPLLFNDQTSKIGFVVPGNNENIINSIMSNSIFERTMVKSIIFDSDETMEKYYLNNPNSLLAGIIIHPDLKSYTIRVDSSSIPNPIADEEDYNSLLSSDNTTNYLSVFSPIQVAVDQSLIQLITNNKSINIKANIGKLPETNTPKKTKQSFSSNIVFFLITILFLFPMVTTIQLIVSEKERKIKSYLMIIGMHPSSFWLSWVISNILYLYLMAILLVAVLFLFKIVKLYIALVILIVLCLYATTIINFTLLFSTFFDNAKTAYSVADITFSLFSTTYIIFKWSSPLVKLIASAFMSPISLGMLFEKLFDLNNKDSIGFIDIFMNKDIFISIIILAWNVVFYFILALIFDAHFSEENQSFLAWRRSRIGRNCYNQNENVYNENIEDYQGQERIRVEVKNIYKEFKSHNKKFLALNDVSFEAYRNEIFCLLGHNGAGKSTLVNIMTGLIQPNNGIIIYDEQEFESCKTEIRQQMGICTQENILFDHLTVEENINIFSGLKNTIVNVRDILTKVDLYKRKDSKVENLSGGQKRKLCVAIALLGNPRYVFLDEPTTGLDPVSRRNVWELLSSMKNDKIIFMTTHYMDEADILADRKLILSNGVIRCLGSSVYLKNHYNMMYRLNIRTANPEAAHEIVQTFIPSAIFDGQSSRQIGIKNDEIFYSWKLPIDTTPYFKDLFKALNSRENHHIIRKYAIKSPSLEELFIQLTEKDSPNQKELNKYGNTKENVNENDGLMIKDYASLPQATSRKDVSGFRKFIKMISLRFKLYLRNLMFLFNTIVLPALLSAGLFYGLTYVKSNDLIEFKEKELSPYTIYQNERWNFDINDSNLEKSFYETFSPFRNVEYNSVWEFNNVNSPIRNKDYAASVTGIANFNNYTFFIYYNESNVHMVPTSINHASNLLLHSIQKDTVLTVKSHPFPYYNLLSHQMILNITGMIIGVILILSIIKYGTLAVKDRKGLIVKQLHLNGINSKTYWFSLLFTDGLFCVITCALILGIAILCKYEPFLNIYAIIIMVATFIACILGTLLFQYCLSFLFKKAETAYSYIPIINLLFIMFGYLANSVISIFFNDKEDLTSIIKGPALWIQIGISLVYPPYGIISNINALSWIKILNSINPSQYPITLESYLDLDQGIILTFAAVGISIIVYFILLIILDNRKNKVIFNTGLTTKEMMDDNEEFLSNHDKNVYDEYLLVKRHEEEYPITVSNLQKTFKNKNKEKLEGHYKTIIDNITFHVQSNECFGLLGPNGVGKSTTLNILTKSLSPDYGSVRYHDVNVKDIRRLQLGYCDQKDILWSDLTVKEHLEFYLELRGYSRSELKAVAKQYIRYCDLEEHQNKKVKYLSGGTKRKLSVLIAICGNPEFIIMDEPTAGMDPFTRRFVWNIIKDIKNKQQSSIIMTTHSMEEAEALCDRLTILLDGKLRCIGSPESLVLTYANKFILDVETNRPREVEEEIFKNPSSIFSKVDYTVEQETSNRFKYYIEKKYQVGRLFEKLEQAKSENKINDYIVTESSLDDVFLDFVKHPYY</sequence>
<dbReference type="OrthoDB" id="8061355at2759"/>
<dbReference type="STRING" id="1754191.A0A1Y1V394"/>
<dbReference type="InterPro" id="IPR003439">
    <property type="entry name" value="ABC_transporter-like_ATP-bd"/>
</dbReference>
<evidence type="ECO:0000256" key="3">
    <source>
        <dbReference type="ARBA" id="ARBA00022448"/>
    </source>
</evidence>
<protein>
    <recommendedName>
        <fullName evidence="11">ABC transporter domain-containing protein</fullName>
    </recommendedName>
</protein>
<evidence type="ECO:0000256" key="9">
    <source>
        <dbReference type="ARBA" id="ARBA00023136"/>
    </source>
</evidence>
<keyword evidence="8 10" id="KW-1133">Transmembrane helix</keyword>
<feature type="transmembrane region" description="Helical" evidence="10">
    <location>
        <begin position="841"/>
        <end position="865"/>
    </location>
</feature>
<feature type="transmembrane region" description="Helical" evidence="10">
    <location>
        <begin position="364"/>
        <end position="384"/>
    </location>
</feature>
<feature type="transmembrane region" description="Helical" evidence="10">
    <location>
        <begin position="404"/>
        <end position="425"/>
    </location>
</feature>
<dbReference type="InterPro" id="IPR013525">
    <property type="entry name" value="ABC2_TM"/>
</dbReference>
<feature type="transmembrane region" description="Helical" evidence="10">
    <location>
        <begin position="1079"/>
        <end position="1110"/>
    </location>
</feature>
<evidence type="ECO:0000256" key="8">
    <source>
        <dbReference type="ARBA" id="ARBA00022989"/>
    </source>
</evidence>
<dbReference type="Gene3D" id="3.40.50.300">
    <property type="entry name" value="P-loop containing nucleotide triphosphate hydrolases"/>
    <property type="match status" value="2"/>
</dbReference>
<gene>
    <name evidence="12" type="ORF">BCR36DRAFT_334112</name>
</gene>
<name>A0A1Y1V394_9FUNG</name>
<comment type="subcellular location">
    <subcellularLocation>
        <location evidence="1">Membrane</location>
        <topology evidence="1">Multi-pass membrane protein</topology>
    </subcellularLocation>
</comment>
<feature type="transmembrane region" description="Helical" evidence="10">
    <location>
        <begin position="1002"/>
        <end position="1027"/>
    </location>
</feature>
<dbReference type="EMBL" id="MCFH01000043">
    <property type="protein sequence ID" value="ORX44879.1"/>
    <property type="molecule type" value="Genomic_DNA"/>
</dbReference>
<dbReference type="Pfam" id="PF00005">
    <property type="entry name" value="ABC_tran"/>
    <property type="match status" value="2"/>
</dbReference>
<evidence type="ECO:0000256" key="10">
    <source>
        <dbReference type="SAM" id="Phobius"/>
    </source>
</evidence>
<comment type="caution">
    <text evidence="12">The sequence shown here is derived from an EMBL/GenBank/DDBJ whole genome shotgun (WGS) entry which is preliminary data.</text>
</comment>
<keyword evidence="3" id="KW-0813">Transport</keyword>
<feature type="transmembrane region" description="Helical" evidence="10">
    <location>
        <begin position="1122"/>
        <end position="1142"/>
    </location>
</feature>
<dbReference type="CDD" id="cd03263">
    <property type="entry name" value="ABC_subfamily_A"/>
    <property type="match status" value="2"/>
</dbReference>
<feature type="transmembrane region" description="Helical" evidence="10">
    <location>
        <begin position="273"/>
        <end position="300"/>
    </location>
</feature>
<dbReference type="FunFam" id="3.40.50.300:FF:000335">
    <property type="entry name" value="ATP binding cassette subfamily A member 5"/>
    <property type="match status" value="1"/>
</dbReference>
<dbReference type="GO" id="GO:0005319">
    <property type="term" value="F:lipid transporter activity"/>
    <property type="evidence" value="ECO:0007669"/>
    <property type="project" value="TreeGrafter"/>
</dbReference>
<keyword evidence="4 10" id="KW-0812">Transmembrane</keyword>
<dbReference type="PANTHER" id="PTHR19229">
    <property type="entry name" value="ATP-BINDING CASSETTE TRANSPORTER SUBFAMILY A ABCA"/>
    <property type="match status" value="1"/>
</dbReference>
<evidence type="ECO:0000313" key="12">
    <source>
        <dbReference type="EMBL" id="ORX44879.1"/>
    </source>
</evidence>
<dbReference type="PROSITE" id="PS50893">
    <property type="entry name" value="ABC_TRANSPORTER_2"/>
    <property type="match status" value="2"/>
</dbReference>
<feature type="domain" description="ABC transporter" evidence="11">
    <location>
        <begin position="471"/>
        <end position="699"/>
    </location>
</feature>
<evidence type="ECO:0000256" key="5">
    <source>
        <dbReference type="ARBA" id="ARBA00022737"/>
    </source>
</evidence>
<comment type="similarity">
    <text evidence="2">Belongs to the ABC transporter superfamily. ABCA family.</text>
</comment>
<evidence type="ECO:0000256" key="1">
    <source>
        <dbReference type="ARBA" id="ARBA00004141"/>
    </source>
</evidence>
<feature type="transmembrane region" description="Helical" evidence="10">
    <location>
        <begin position="307"/>
        <end position="333"/>
    </location>
</feature>
<keyword evidence="5" id="KW-0677">Repeat</keyword>
<dbReference type="PANTHER" id="PTHR19229:SF36">
    <property type="entry name" value="ATP-BINDING CASSETTE SUB-FAMILY A MEMBER 2"/>
    <property type="match status" value="1"/>
</dbReference>
<dbReference type="Proteomes" id="UP000193719">
    <property type="component" value="Unassembled WGS sequence"/>
</dbReference>
<organism evidence="12 13">
    <name type="scientific">Piromyces finnis</name>
    <dbReference type="NCBI Taxonomy" id="1754191"/>
    <lineage>
        <taxon>Eukaryota</taxon>
        <taxon>Fungi</taxon>
        <taxon>Fungi incertae sedis</taxon>
        <taxon>Chytridiomycota</taxon>
        <taxon>Chytridiomycota incertae sedis</taxon>
        <taxon>Neocallimastigomycetes</taxon>
        <taxon>Neocallimastigales</taxon>
        <taxon>Neocallimastigaceae</taxon>
        <taxon>Piromyces</taxon>
    </lineage>
</organism>
<evidence type="ECO:0000256" key="4">
    <source>
        <dbReference type="ARBA" id="ARBA00022692"/>
    </source>
</evidence>
<dbReference type="GO" id="GO:0140359">
    <property type="term" value="F:ABC-type transporter activity"/>
    <property type="evidence" value="ECO:0007669"/>
    <property type="project" value="InterPro"/>
</dbReference>
<dbReference type="GO" id="GO:0016887">
    <property type="term" value="F:ATP hydrolysis activity"/>
    <property type="evidence" value="ECO:0007669"/>
    <property type="project" value="InterPro"/>
</dbReference>
<dbReference type="PROSITE" id="PS00211">
    <property type="entry name" value="ABC_TRANSPORTER_1"/>
    <property type="match status" value="1"/>
</dbReference>
<reference evidence="12 13" key="1">
    <citation type="submission" date="2016-08" db="EMBL/GenBank/DDBJ databases">
        <title>Genomes of anaerobic fungi encode conserved fungal cellulosomes for biomass hydrolysis.</title>
        <authorList>
            <consortium name="DOE Joint Genome Institute"/>
            <person name="Haitjema C.H."/>
            <person name="Gilmore S.P."/>
            <person name="Henske J.K."/>
            <person name="Solomon K.V."/>
            <person name="De Groot R."/>
            <person name="Kuo A."/>
            <person name="Mondo S.J."/>
            <person name="Salamov A.A."/>
            <person name="Labutti K."/>
            <person name="Zhao Z."/>
            <person name="Chiniquy J."/>
            <person name="Barry K."/>
            <person name="Brewer H.M."/>
            <person name="Purvine S.O."/>
            <person name="Wright A.T."/>
            <person name="Boxma B."/>
            <person name="Van Alen T."/>
            <person name="Hackstein J.H."/>
            <person name="Baker S.E."/>
            <person name="Grigoriev I.V."/>
            <person name="O'Malley M.A."/>
        </authorList>
    </citation>
    <scope>NUCLEOTIDE SEQUENCE [LARGE SCALE GENOMIC DNA]</scope>
    <source>
        <strain evidence="13">finn</strain>
    </source>
</reference>
<dbReference type="InterPro" id="IPR027417">
    <property type="entry name" value="P-loop_NTPase"/>
</dbReference>
<reference evidence="12 13" key="2">
    <citation type="submission" date="2016-08" db="EMBL/GenBank/DDBJ databases">
        <title>Pervasive Adenine N6-methylation of Active Genes in Fungi.</title>
        <authorList>
            <consortium name="DOE Joint Genome Institute"/>
            <person name="Mondo S.J."/>
            <person name="Dannebaum R.O."/>
            <person name="Kuo R.C."/>
            <person name="Labutti K."/>
            <person name="Haridas S."/>
            <person name="Kuo A."/>
            <person name="Salamov A."/>
            <person name="Ahrendt S.R."/>
            <person name="Lipzen A."/>
            <person name="Sullivan W."/>
            <person name="Andreopoulos W.B."/>
            <person name="Clum A."/>
            <person name="Lindquist E."/>
            <person name="Daum C."/>
            <person name="Ramamoorthy G.K."/>
            <person name="Gryganskyi A."/>
            <person name="Culley D."/>
            <person name="Magnuson J.K."/>
            <person name="James T.Y."/>
            <person name="O'Malley M.A."/>
            <person name="Stajich J.E."/>
            <person name="Spatafora J.W."/>
            <person name="Visel A."/>
            <person name="Grigoriev I.V."/>
        </authorList>
    </citation>
    <scope>NUCLEOTIDE SEQUENCE [LARGE SCALE GENOMIC DNA]</scope>
    <source>
        <strain evidence="13">finn</strain>
    </source>
</reference>
<feature type="transmembrane region" description="Helical" evidence="10">
    <location>
        <begin position="1207"/>
        <end position="1228"/>
    </location>
</feature>
<feature type="transmembrane region" description="Helical" evidence="10">
    <location>
        <begin position="232"/>
        <end position="253"/>
    </location>
</feature>
<feature type="transmembrane region" description="Helical" evidence="10">
    <location>
        <begin position="1048"/>
        <end position="1073"/>
    </location>
</feature>
<feature type="transmembrane region" description="Helical" evidence="10">
    <location>
        <begin position="26"/>
        <end position="48"/>
    </location>
</feature>
<dbReference type="InterPro" id="IPR003593">
    <property type="entry name" value="AAA+_ATPase"/>
</dbReference>
<accession>A0A1Y1V394</accession>
<keyword evidence="6" id="KW-0547">Nucleotide-binding</keyword>